<evidence type="ECO:0000313" key="1">
    <source>
        <dbReference type="EMBL" id="CAI8801665.1"/>
    </source>
</evidence>
<dbReference type="EMBL" id="OX458333">
    <property type="protein sequence ID" value="CAI8801665.1"/>
    <property type="molecule type" value="Genomic_DNA"/>
</dbReference>
<evidence type="ECO:0008006" key="3">
    <source>
        <dbReference type="Google" id="ProtNLM"/>
    </source>
</evidence>
<organism evidence="1 2">
    <name type="scientific">Methylocaldum szegediense</name>
    <dbReference type="NCBI Taxonomy" id="73780"/>
    <lineage>
        <taxon>Bacteria</taxon>
        <taxon>Pseudomonadati</taxon>
        <taxon>Pseudomonadota</taxon>
        <taxon>Gammaproteobacteria</taxon>
        <taxon>Methylococcales</taxon>
        <taxon>Methylococcaceae</taxon>
        <taxon>Methylocaldum</taxon>
    </lineage>
</organism>
<reference evidence="1 2" key="1">
    <citation type="submission" date="2023-03" db="EMBL/GenBank/DDBJ databases">
        <authorList>
            <person name="Pearce D."/>
        </authorList>
    </citation>
    <scope>NUCLEOTIDE SEQUENCE [LARGE SCALE GENOMIC DNA]</scope>
    <source>
        <strain evidence="1">Msz</strain>
    </source>
</reference>
<protein>
    <recommendedName>
        <fullName evidence="3">Transposase</fullName>
    </recommendedName>
</protein>
<gene>
    <name evidence="1" type="ORF">MSZNOR_1603</name>
</gene>
<name>A0ABM9I041_9GAMM</name>
<proteinExistence type="predicted"/>
<evidence type="ECO:0000313" key="2">
    <source>
        <dbReference type="Proteomes" id="UP001162030"/>
    </source>
</evidence>
<dbReference type="Proteomes" id="UP001162030">
    <property type="component" value="Chromosome"/>
</dbReference>
<accession>A0ABM9I041</accession>
<sequence>MWNKEVLSLWWFIEEVLTELLPIGAQQSTHERMQCSDALPLALSTSV</sequence>
<keyword evidence="2" id="KW-1185">Reference proteome</keyword>